<dbReference type="InterPro" id="IPR036812">
    <property type="entry name" value="NAD(P)_OxRdtase_dom_sf"/>
</dbReference>
<evidence type="ECO:0000259" key="2">
    <source>
        <dbReference type="Pfam" id="PF00248"/>
    </source>
</evidence>
<dbReference type="Pfam" id="PF00248">
    <property type="entry name" value="Aldo_ket_red"/>
    <property type="match status" value="1"/>
</dbReference>
<evidence type="ECO:0000313" key="3">
    <source>
        <dbReference type="EMBL" id="EEG27356.1"/>
    </source>
</evidence>
<dbReference type="PANTHER" id="PTHR43625:SF40">
    <property type="entry name" value="ALDO-KETO REDUCTASE YAKC [NADP(+)]"/>
    <property type="match status" value="1"/>
</dbReference>
<dbReference type="PRINTS" id="PR00069">
    <property type="entry name" value="ALDKETRDTASE"/>
</dbReference>
<dbReference type="GO" id="GO:0005737">
    <property type="term" value="C:cytoplasm"/>
    <property type="evidence" value="ECO:0007669"/>
    <property type="project" value="TreeGrafter"/>
</dbReference>
<dbReference type="PANTHER" id="PTHR43625">
    <property type="entry name" value="AFLATOXIN B1 ALDEHYDE REDUCTASE"/>
    <property type="match status" value="1"/>
</dbReference>
<dbReference type="RefSeq" id="WP_005520559.1">
    <property type="nucleotide sequence ID" value="NZ_EQ973329.1"/>
</dbReference>
<feature type="domain" description="NADP-dependent oxidoreductase" evidence="2">
    <location>
        <begin position="15"/>
        <end position="321"/>
    </location>
</feature>
<dbReference type="AlphaFoldDB" id="C0E214"/>
<comment type="caution">
    <text evidence="3">The sequence shown here is derived from an EMBL/GenBank/DDBJ whole genome shotgun (WGS) entry which is preliminary data.</text>
</comment>
<reference evidence="3 4" key="1">
    <citation type="submission" date="2009-01" db="EMBL/GenBank/DDBJ databases">
        <authorList>
            <person name="Fulton L."/>
            <person name="Clifton S."/>
            <person name="Chinwalla A.T."/>
            <person name="Mitreva M."/>
            <person name="Sodergren E."/>
            <person name="Weinstock G."/>
            <person name="Clifton S."/>
            <person name="Dooling D.J."/>
            <person name="Fulton B."/>
            <person name="Minx P."/>
            <person name="Pepin K.H."/>
            <person name="Johnson M."/>
            <person name="Bhonagiri V."/>
            <person name="Nash W.E."/>
            <person name="Mardis E.R."/>
            <person name="Wilson R.K."/>
        </authorList>
    </citation>
    <scope>NUCLEOTIDE SEQUENCE [LARGE SCALE GENOMIC DNA]</scope>
    <source>
        <strain evidence="3 4">ATCC 33806</strain>
    </source>
</reference>
<dbReference type="InterPro" id="IPR023210">
    <property type="entry name" value="NADP_OxRdtase_dom"/>
</dbReference>
<evidence type="ECO:0000256" key="1">
    <source>
        <dbReference type="ARBA" id="ARBA00023002"/>
    </source>
</evidence>
<accession>C0E214</accession>
<dbReference type="SUPFAM" id="SSF51430">
    <property type="entry name" value="NAD(P)-linked oxidoreductase"/>
    <property type="match status" value="1"/>
</dbReference>
<dbReference type="Proteomes" id="UP000006247">
    <property type="component" value="Unassembled WGS sequence"/>
</dbReference>
<dbReference type="InterPro" id="IPR020471">
    <property type="entry name" value="AKR"/>
</dbReference>
<dbReference type="InterPro" id="IPR050791">
    <property type="entry name" value="Aldo-Keto_reductase"/>
</dbReference>
<dbReference type="Gene3D" id="3.20.20.100">
    <property type="entry name" value="NADP-dependent oxidoreductase domain"/>
    <property type="match status" value="1"/>
</dbReference>
<evidence type="ECO:0000313" key="4">
    <source>
        <dbReference type="Proteomes" id="UP000006247"/>
    </source>
</evidence>
<name>C0E214_9CORY</name>
<protein>
    <submittedName>
        <fullName evidence="3">Oxidoreductase, aldo/keto reductase family protein</fullName>
    </submittedName>
</protein>
<proteinExistence type="predicted"/>
<dbReference type="GO" id="GO:0016491">
    <property type="term" value="F:oxidoreductase activity"/>
    <property type="evidence" value="ECO:0007669"/>
    <property type="project" value="UniProtKB-KW"/>
</dbReference>
<sequence>MIPTITLGDNLTVSKLGFGGMAVTDTYGSTPDEVAKQAIHTALDAGITFIDTADVYGEPRPNTTGPAGTNEELIGEVLATTGLKRDEIQLATKFGIIGFDLENGMSVRGDREYVREACHNSLRRLGVDHIDLYYMHRRELTRPIEETVTAMAELVAEGKVRHIGLSEVTADELRAAHRIHPITAVQSEWSIWSRDVEHHVVPAASELGVGFVPYSPLGRGFLTGTLQKDRVQSSILAAQPRYDQHYDDNQAIVATIQDIAAECEATAAQVALAWLWHQGTAYGLPVVPIPGSRRSDRIHENAAAVDVHLTEEHMARLDAALATVHGGRNFTFTDDDWISSGRE</sequence>
<keyword evidence="1" id="KW-0560">Oxidoreductase</keyword>
<gene>
    <name evidence="3" type="ORF">CORMATOL_01018</name>
</gene>
<dbReference type="HOGENOM" id="CLU_023205_2_1_11"/>
<dbReference type="EMBL" id="ACEB01000017">
    <property type="protein sequence ID" value="EEG27356.1"/>
    <property type="molecule type" value="Genomic_DNA"/>
</dbReference>
<organism evidence="3 4">
    <name type="scientific">Corynebacterium matruchotii ATCC 33806</name>
    <dbReference type="NCBI Taxonomy" id="566549"/>
    <lineage>
        <taxon>Bacteria</taxon>
        <taxon>Bacillati</taxon>
        <taxon>Actinomycetota</taxon>
        <taxon>Actinomycetes</taxon>
        <taxon>Mycobacteriales</taxon>
        <taxon>Corynebacteriaceae</taxon>
        <taxon>Corynebacterium</taxon>
    </lineage>
</organism>